<dbReference type="Proteomes" id="UP001162164">
    <property type="component" value="Unassembled WGS sequence"/>
</dbReference>
<proteinExistence type="predicted"/>
<gene>
    <name evidence="3" type="ORF">NQ317_004697</name>
</gene>
<keyword evidence="2" id="KW-0812">Transmembrane</keyword>
<dbReference type="Gene3D" id="2.10.110.10">
    <property type="entry name" value="Cysteine Rich Protein"/>
    <property type="match status" value="1"/>
</dbReference>
<evidence type="ECO:0000256" key="2">
    <source>
        <dbReference type="SAM" id="Phobius"/>
    </source>
</evidence>
<dbReference type="PANTHER" id="PTHR24219:SF4">
    <property type="entry name" value="LIM DOMAIN-CONTAINING PROTEIN JUB"/>
    <property type="match status" value="1"/>
</dbReference>
<evidence type="ECO:0000313" key="3">
    <source>
        <dbReference type="EMBL" id="KAJ8971767.1"/>
    </source>
</evidence>
<keyword evidence="2" id="KW-1133">Transmembrane helix</keyword>
<feature type="compositionally biased region" description="Low complexity" evidence="1">
    <location>
        <begin position="117"/>
        <end position="138"/>
    </location>
</feature>
<feature type="region of interest" description="Disordered" evidence="1">
    <location>
        <begin position="296"/>
        <end position="354"/>
    </location>
</feature>
<protein>
    <recommendedName>
        <fullName evidence="5">LIM zinc-binding domain-containing protein</fullName>
    </recommendedName>
</protein>
<dbReference type="SUPFAM" id="SSF57716">
    <property type="entry name" value="Glucocorticoid receptor-like (DNA-binding domain)"/>
    <property type="match status" value="1"/>
</dbReference>
<feature type="region of interest" description="Disordered" evidence="1">
    <location>
        <begin position="113"/>
        <end position="142"/>
    </location>
</feature>
<feature type="compositionally biased region" description="Polar residues" evidence="1">
    <location>
        <begin position="180"/>
        <end position="189"/>
    </location>
</feature>
<dbReference type="InterPro" id="IPR047172">
    <property type="entry name" value="Ajuba-like"/>
</dbReference>
<evidence type="ECO:0000313" key="4">
    <source>
        <dbReference type="Proteomes" id="UP001162164"/>
    </source>
</evidence>
<keyword evidence="2" id="KW-0472">Membrane</keyword>
<reference evidence="3" key="1">
    <citation type="journal article" date="2023" name="Insect Mol. Biol.">
        <title>Genome sequencing provides insights into the evolution of gene families encoding plant cell wall-degrading enzymes in longhorned beetles.</title>
        <authorList>
            <person name="Shin N.R."/>
            <person name="Okamura Y."/>
            <person name="Kirsch R."/>
            <person name="Pauchet Y."/>
        </authorList>
    </citation>
    <scope>NUCLEOTIDE SEQUENCE</scope>
    <source>
        <strain evidence="3">MMC_N1</strain>
    </source>
</reference>
<dbReference type="EMBL" id="JAPWTJ010001435">
    <property type="protein sequence ID" value="KAJ8971767.1"/>
    <property type="molecule type" value="Genomic_DNA"/>
</dbReference>
<feature type="region of interest" description="Disordered" evidence="1">
    <location>
        <begin position="160"/>
        <end position="224"/>
    </location>
</feature>
<keyword evidence="4" id="KW-1185">Reference proteome</keyword>
<feature type="transmembrane region" description="Helical" evidence="2">
    <location>
        <begin position="432"/>
        <end position="452"/>
    </location>
</feature>
<name>A0ABQ9J403_9CUCU</name>
<evidence type="ECO:0000256" key="1">
    <source>
        <dbReference type="SAM" id="MobiDB-lite"/>
    </source>
</evidence>
<organism evidence="3 4">
    <name type="scientific">Molorchus minor</name>
    <dbReference type="NCBI Taxonomy" id="1323400"/>
    <lineage>
        <taxon>Eukaryota</taxon>
        <taxon>Metazoa</taxon>
        <taxon>Ecdysozoa</taxon>
        <taxon>Arthropoda</taxon>
        <taxon>Hexapoda</taxon>
        <taxon>Insecta</taxon>
        <taxon>Pterygota</taxon>
        <taxon>Neoptera</taxon>
        <taxon>Endopterygota</taxon>
        <taxon>Coleoptera</taxon>
        <taxon>Polyphaga</taxon>
        <taxon>Cucujiformia</taxon>
        <taxon>Chrysomeloidea</taxon>
        <taxon>Cerambycidae</taxon>
        <taxon>Lamiinae</taxon>
        <taxon>Monochamini</taxon>
        <taxon>Molorchus</taxon>
    </lineage>
</organism>
<evidence type="ECO:0008006" key="5">
    <source>
        <dbReference type="Google" id="ProtNLM"/>
    </source>
</evidence>
<comment type="caution">
    <text evidence="3">The sequence shown here is derived from an EMBL/GenBank/DDBJ whole genome shotgun (WGS) entry which is preliminary data.</text>
</comment>
<sequence>MSSLRNNTDPTSDQSYIQKMQYNMSISNQNDDVRYGRIHNLGKAESTLPPYHYKQKSIGTENFIQETKKNDYMPYERNNIIASSKYATPRQVDIKNHKAVEENDVYVQCAKPQVPLSSSPTHSIGGSSQHSSSPRTSIAGNSGPVYENVDYYSIRGIQHSHLQRTNSNDSIGYKKGPTARNRNNQTNQEGECPPVYENIKNLTHKSSGATPGPQVPTNMLPSYPSSSQYIRLRIQSSSYYPPNYNKSPSKSFTQQQLDEINNIQIPSFKRPVLRIMIGLLPLESLQTPTKTILHVGINENPPVPQKIERRPSPAPSPTPSTCSTNSGKFKNMGKNLLPYSVTPPKPRGPTEAEKKIEEMTRQIEEEMEKHEEEGEYFGICHTCGDKVTGAGQACQAMGNLYHTNCFICCSWEGLYEERLFTMSMAESIVKKITYLHLFIFGTLVVITIQLIIHKV</sequence>
<feature type="compositionally biased region" description="Polar residues" evidence="1">
    <location>
        <begin position="200"/>
        <end position="224"/>
    </location>
</feature>
<dbReference type="PANTHER" id="PTHR24219">
    <property type="entry name" value="LIM DOMAIN-CONTAINING PROTEIN JUB"/>
    <property type="match status" value="1"/>
</dbReference>
<accession>A0ABQ9J403</accession>